<feature type="compositionally biased region" description="Acidic residues" evidence="1">
    <location>
        <begin position="49"/>
        <end position="61"/>
    </location>
</feature>
<protein>
    <submittedName>
        <fullName evidence="2">Uncharacterized protein</fullName>
    </submittedName>
</protein>
<dbReference type="Proteomes" id="UP000253383">
    <property type="component" value="Unassembled WGS sequence"/>
</dbReference>
<dbReference type="AlphaFoldDB" id="A0A368JPK2"/>
<evidence type="ECO:0000313" key="3">
    <source>
        <dbReference type="Proteomes" id="UP000253383"/>
    </source>
</evidence>
<dbReference type="OrthoDB" id="9922524at2"/>
<keyword evidence="3" id="KW-1185">Reference proteome</keyword>
<organism evidence="2 3">
    <name type="scientific">Larkinella punicea</name>
    <dbReference type="NCBI Taxonomy" id="2315727"/>
    <lineage>
        <taxon>Bacteria</taxon>
        <taxon>Pseudomonadati</taxon>
        <taxon>Bacteroidota</taxon>
        <taxon>Cytophagia</taxon>
        <taxon>Cytophagales</taxon>
        <taxon>Spirosomataceae</taxon>
        <taxon>Larkinella</taxon>
    </lineage>
</organism>
<reference evidence="2 3" key="1">
    <citation type="submission" date="2018-07" db="EMBL/GenBank/DDBJ databases">
        <title>Genome analysis of Larkinella rosea.</title>
        <authorList>
            <person name="Zhou Z."/>
            <person name="Wang G."/>
        </authorList>
    </citation>
    <scope>NUCLEOTIDE SEQUENCE [LARGE SCALE GENOMIC DNA]</scope>
    <source>
        <strain evidence="3">zzj9</strain>
    </source>
</reference>
<gene>
    <name evidence="2" type="ORF">DUE52_11255</name>
</gene>
<evidence type="ECO:0000313" key="2">
    <source>
        <dbReference type="EMBL" id="RCR69422.1"/>
    </source>
</evidence>
<proteinExistence type="predicted"/>
<feature type="region of interest" description="Disordered" evidence="1">
    <location>
        <begin position="29"/>
        <end position="61"/>
    </location>
</feature>
<accession>A0A368JPK2</accession>
<name>A0A368JPK2_9BACT</name>
<sequence length="106" mass="12085">MDTESAEEENDELEAVRAARIRENAQAELDQLKQRSKANTPEVDPPAVEVEETPDEESLVEDLERTIRIRKSASRELMEMRLDSVLRAVKAIKAADLEAQPDRRNK</sequence>
<dbReference type="RefSeq" id="WP_114406109.1">
    <property type="nucleotide sequence ID" value="NZ_QOWE01000008.1"/>
</dbReference>
<comment type="caution">
    <text evidence="2">The sequence shown here is derived from an EMBL/GenBank/DDBJ whole genome shotgun (WGS) entry which is preliminary data.</text>
</comment>
<evidence type="ECO:0000256" key="1">
    <source>
        <dbReference type="SAM" id="MobiDB-lite"/>
    </source>
</evidence>
<dbReference type="EMBL" id="QOWE01000008">
    <property type="protein sequence ID" value="RCR69422.1"/>
    <property type="molecule type" value="Genomic_DNA"/>
</dbReference>